<dbReference type="KEGG" id="lak:106154987"/>
<reference evidence="6" key="1">
    <citation type="submission" date="2025-08" db="UniProtKB">
        <authorList>
            <consortium name="RefSeq"/>
        </authorList>
    </citation>
    <scope>IDENTIFICATION</scope>
    <source>
        <tissue evidence="6">Gonads</tissue>
    </source>
</reference>
<keyword evidence="3" id="KW-1133">Transmembrane helix</keyword>
<dbReference type="InterPro" id="IPR045860">
    <property type="entry name" value="Snake_toxin-like_sf"/>
</dbReference>
<evidence type="ECO:0000313" key="5">
    <source>
        <dbReference type="Proteomes" id="UP000085678"/>
    </source>
</evidence>
<proteinExistence type="predicted"/>
<accession>A0A1S3HG39</accession>
<evidence type="ECO:0000256" key="3">
    <source>
        <dbReference type="SAM" id="Phobius"/>
    </source>
</evidence>
<keyword evidence="3" id="KW-0812">Transmembrane</keyword>
<protein>
    <submittedName>
        <fullName evidence="6">Uncharacterized protein LOC106154987</fullName>
    </submittedName>
</protein>
<dbReference type="GO" id="GO:0032222">
    <property type="term" value="P:regulation of synaptic transmission, cholinergic"/>
    <property type="evidence" value="ECO:0007669"/>
    <property type="project" value="InterPro"/>
</dbReference>
<feature type="signal peptide" evidence="4">
    <location>
        <begin position="1"/>
        <end position="24"/>
    </location>
</feature>
<dbReference type="AlphaFoldDB" id="A0A1S3HG39"/>
<evidence type="ECO:0000256" key="1">
    <source>
        <dbReference type="ARBA" id="ARBA00022729"/>
    </source>
</evidence>
<dbReference type="RefSeq" id="XP_013385025.1">
    <property type="nucleotide sequence ID" value="XM_013529571.1"/>
</dbReference>
<keyword evidence="5" id="KW-1185">Reference proteome</keyword>
<evidence type="ECO:0000256" key="2">
    <source>
        <dbReference type="ARBA" id="ARBA00023180"/>
    </source>
</evidence>
<dbReference type="InterPro" id="IPR031424">
    <property type="entry name" value="QVR-like"/>
</dbReference>
<organism evidence="5 6">
    <name type="scientific">Lingula anatina</name>
    <name type="common">Brachiopod</name>
    <name type="synonym">Lingula unguis</name>
    <dbReference type="NCBI Taxonomy" id="7574"/>
    <lineage>
        <taxon>Eukaryota</taxon>
        <taxon>Metazoa</taxon>
        <taxon>Spiralia</taxon>
        <taxon>Lophotrochozoa</taxon>
        <taxon>Brachiopoda</taxon>
        <taxon>Linguliformea</taxon>
        <taxon>Lingulata</taxon>
        <taxon>Lingulida</taxon>
        <taxon>Linguloidea</taxon>
        <taxon>Lingulidae</taxon>
        <taxon>Lingula</taxon>
    </lineage>
</organism>
<keyword evidence="1 4" id="KW-0732">Signal</keyword>
<dbReference type="InterPro" id="IPR050975">
    <property type="entry name" value="Sleep_regulator"/>
</dbReference>
<dbReference type="SUPFAM" id="SSF57302">
    <property type="entry name" value="Snake toxin-like"/>
    <property type="match status" value="1"/>
</dbReference>
<dbReference type="PANTHER" id="PTHR33562">
    <property type="entry name" value="ATILLA, ISOFORM B-RELATED-RELATED"/>
    <property type="match status" value="1"/>
</dbReference>
<keyword evidence="3" id="KW-0472">Membrane</keyword>
<dbReference type="PANTHER" id="PTHR33562:SF2">
    <property type="entry name" value="PROTEIN QUIVER"/>
    <property type="match status" value="1"/>
</dbReference>
<dbReference type="OrthoDB" id="6083863at2759"/>
<evidence type="ECO:0000256" key="4">
    <source>
        <dbReference type="SAM" id="SignalP"/>
    </source>
</evidence>
<dbReference type="InParanoid" id="A0A1S3HG39"/>
<dbReference type="GeneID" id="106154987"/>
<evidence type="ECO:0000313" key="6">
    <source>
        <dbReference type="RefSeq" id="XP_013385025.1"/>
    </source>
</evidence>
<feature type="chain" id="PRO_5010331723" evidence="4">
    <location>
        <begin position="25"/>
        <end position="139"/>
    </location>
</feature>
<dbReference type="Proteomes" id="UP000085678">
    <property type="component" value="Unplaced"/>
</dbReference>
<dbReference type="GO" id="GO:0030431">
    <property type="term" value="P:sleep"/>
    <property type="evidence" value="ECO:0007669"/>
    <property type="project" value="InterPro"/>
</dbReference>
<dbReference type="FunCoup" id="A0A1S3HG39">
    <property type="interactions" value="1"/>
</dbReference>
<gene>
    <name evidence="6" type="primary">LOC106154987</name>
</gene>
<feature type="transmembrane region" description="Helical" evidence="3">
    <location>
        <begin position="118"/>
        <end position="137"/>
    </location>
</feature>
<name>A0A1S3HG39_LINAN</name>
<sequence length="139" mass="15481">MASVAVTLFASVALLLIFVPEGYGIQCYVCNSHDRYEGKVCDDPFDENDIAAQRLLTNCSENHNTCMKMEQEVQGEKRIVRQCTEDAVIGMVERAGTKEVKLFYYGCDSQKCNGATSIYSHSILLFSIFAIFLSAIIKS</sequence>
<dbReference type="Pfam" id="PF17064">
    <property type="entry name" value="QVR"/>
    <property type="match status" value="1"/>
</dbReference>
<keyword evidence="2" id="KW-0325">Glycoprotein</keyword>